<evidence type="ECO:0000256" key="1">
    <source>
        <dbReference type="SAM" id="MobiDB-lite"/>
    </source>
</evidence>
<dbReference type="PANTHER" id="PTHR31917">
    <property type="entry name" value="AGENET DOMAIN-CONTAINING PROTEIN-RELATED"/>
    <property type="match status" value="1"/>
</dbReference>
<keyword evidence="3" id="KW-1185">Reference proteome</keyword>
<organism evidence="3 4">
    <name type="scientific">Punica granatum</name>
    <name type="common">Pomegranate</name>
    <dbReference type="NCBI Taxonomy" id="22663"/>
    <lineage>
        <taxon>Eukaryota</taxon>
        <taxon>Viridiplantae</taxon>
        <taxon>Streptophyta</taxon>
        <taxon>Embryophyta</taxon>
        <taxon>Tracheophyta</taxon>
        <taxon>Spermatophyta</taxon>
        <taxon>Magnoliopsida</taxon>
        <taxon>eudicotyledons</taxon>
        <taxon>Gunneridae</taxon>
        <taxon>Pentapetalae</taxon>
        <taxon>rosids</taxon>
        <taxon>malvids</taxon>
        <taxon>Myrtales</taxon>
        <taxon>Lythraceae</taxon>
        <taxon>Punica</taxon>
    </lineage>
</organism>
<protein>
    <submittedName>
        <fullName evidence="4">Protein AGENET DOMAIN (AGD)-CONTAINING P1-like isoform X1</fullName>
    </submittedName>
</protein>
<dbReference type="OrthoDB" id="2020707at2759"/>
<dbReference type="GeneID" id="116209161"/>
<gene>
    <name evidence="4" type="primary">LOC116209161</name>
</gene>
<dbReference type="Pfam" id="PF05641">
    <property type="entry name" value="Agenet"/>
    <property type="match status" value="4"/>
</dbReference>
<accession>A0A6P8E1A5</accession>
<name>A0A6P8E1A5_PUNGR</name>
<reference evidence="4" key="2">
    <citation type="submission" date="2025-08" db="UniProtKB">
        <authorList>
            <consortium name="RefSeq"/>
        </authorList>
    </citation>
    <scope>IDENTIFICATION</scope>
    <source>
        <tissue evidence="4">Leaf</tissue>
    </source>
</reference>
<dbReference type="PANTHER" id="PTHR31917:SF147">
    <property type="entry name" value="AGENET DOMAIN-CONTAINING PROTEIN"/>
    <property type="match status" value="1"/>
</dbReference>
<dbReference type="InterPro" id="IPR014002">
    <property type="entry name" value="Agenet_dom_plant"/>
</dbReference>
<dbReference type="InterPro" id="IPR008395">
    <property type="entry name" value="Agenet-like_dom"/>
</dbReference>
<evidence type="ECO:0000259" key="2">
    <source>
        <dbReference type="SMART" id="SM00743"/>
    </source>
</evidence>
<dbReference type="RefSeq" id="XP_031398578.1">
    <property type="nucleotide sequence ID" value="XM_031542718.1"/>
</dbReference>
<evidence type="ECO:0000313" key="4">
    <source>
        <dbReference type="RefSeq" id="XP_031398578.1"/>
    </source>
</evidence>
<evidence type="ECO:0000313" key="3">
    <source>
        <dbReference type="Proteomes" id="UP000515151"/>
    </source>
</evidence>
<feature type="domain" description="Agenet" evidence="2">
    <location>
        <begin position="180"/>
        <end position="248"/>
    </location>
</feature>
<dbReference type="AlphaFoldDB" id="A0A6P8E1A5"/>
<dbReference type="CDD" id="cd20406">
    <property type="entry name" value="Tudor_Agenet_AtDUF_rpt2_4"/>
    <property type="match status" value="3"/>
</dbReference>
<feature type="domain" description="Agenet" evidence="2">
    <location>
        <begin position="330"/>
        <end position="398"/>
    </location>
</feature>
<dbReference type="SMART" id="SM00743">
    <property type="entry name" value="Agenet"/>
    <property type="match status" value="6"/>
</dbReference>
<sequence>MSDVPFSKGDRVEVRRASSLPGGLRGGDAFYPATVLRAPARSRAQILVEYDSVASPTSTLTPLREYVPWVTARPAPPNEFGRRFLPGETVEAYAEEGWHQGTVLEVSEDNSRYLVFLEATQEEADFLQSCLRLRREWTGGGWDPPFPGQKLLPGKPSPVTESKPGKVRQLKITFSKKSAPRFKKGKTVEVCSDDEGYEGAWYTAVIVDYLGNGKYIVEYLTLKTDDETAPLREEAREDYIRPYPPRRLVPFSLLDKVDVWYNDGWWTGVISKVLNGSTYVIYFSTTNEELVFEQLDLRIHQDWINQKWVIDSQDAFHQLGPATGNLSSKTYFHKGMKVEVRSDEDGYRGSWYTAVILDSIGEDVYLVEYQTLKADDETELLKEKVRGSDIRPYPPEVQQTCGFARLEAVDAWYNDGWWMGHISQILKDLKYQVYFRLSNEEMVFKHDDLRPHLEWMGGQWIPSSKIEGPRLFFWFDEDSGLYLFRASLFRGVSFNGNQLNIDRRHGIRLASSLSN</sequence>
<dbReference type="Gene3D" id="2.30.30.140">
    <property type="match status" value="2"/>
</dbReference>
<feature type="region of interest" description="Disordered" evidence="1">
    <location>
        <begin position="144"/>
        <end position="163"/>
    </location>
</feature>
<feature type="domain" description="Agenet" evidence="2">
    <location>
        <begin position="4"/>
        <end position="80"/>
    </location>
</feature>
<proteinExistence type="predicted"/>
<dbReference type="CDD" id="cd20405">
    <property type="entry name" value="Tudor_Agenet_AtDUF_rpt1_3"/>
    <property type="match status" value="2"/>
</dbReference>
<feature type="domain" description="Agenet" evidence="2">
    <location>
        <begin position="82"/>
        <end position="139"/>
    </location>
</feature>
<feature type="domain" description="Agenet" evidence="2">
    <location>
        <begin position="401"/>
        <end position="457"/>
    </location>
</feature>
<dbReference type="Proteomes" id="UP000515151">
    <property type="component" value="Chromosome 5"/>
</dbReference>
<reference evidence="3" key="1">
    <citation type="journal article" date="2020" name="Plant Biotechnol. J.">
        <title>The pomegranate (Punica granatum L.) draft genome dissects genetic divergence between soft- and hard-seeded cultivars.</title>
        <authorList>
            <person name="Luo X."/>
            <person name="Li H."/>
            <person name="Wu Z."/>
            <person name="Yao W."/>
            <person name="Zhao P."/>
            <person name="Cao D."/>
            <person name="Yu H."/>
            <person name="Li K."/>
            <person name="Poudel K."/>
            <person name="Zhao D."/>
            <person name="Zhang F."/>
            <person name="Xia X."/>
            <person name="Chen L."/>
            <person name="Wang Q."/>
            <person name="Jing D."/>
            <person name="Cao S."/>
        </authorList>
    </citation>
    <scope>NUCLEOTIDE SEQUENCE [LARGE SCALE GENOMIC DNA]</scope>
    <source>
        <strain evidence="3">cv. Tunisia</strain>
    </source>
</reference>
<feature type="domain" description="Agenet" evidence="2">
    <location>
        <begin position="249"/>
        <end position="305"/>
    </location>
</feature>